<dbReference type="InterPro" id="IPR052895">
    <property type="entry name" value="HetReg/Transcr_Mod"/>
</dbReference>
<dbReference type="PANTHER" id="PTHR24148:SF73">
    <property type="entry name" value="HET DOMAIN PROTEIN (AFU_ORTHOLOGUE AFUA_8G01020)"/>
    <property type="match status" value="1"/>
</dbReference>
<proteinExistence type="predicted"/>
<organism evidence="1 2">
    <name type="scientific">Apiospora aurea</name>
    <dbReference type="NCBI Taxonomy" id="335848"/>
    <lineage>
        <taxon>Eukaryota</taxon>
        <taxon>Fungi</taxon>
        <taxon>Dikarya</taxon>
        <taxon>Ascomycota</taxon>
        <taxon>Pezizomycotina</taxon>
        <taxon>Sordariomycetes</taxon>
        <taxon>Xylariomycetidae</taxon>
        <taxon>Amphisphaeriales</taxon>
        <taxon>Apiosporaceae</taxon>
        <taxon>Apiospora</taxon>
    </lineage>
</organism>
<protein>
    <recommendedName>
        <fullName evidence="3">Heterokaryon incompatibility domain-containing protein</fullName>
    </recommendedName>
</protein>
<reference evidence="1 2" key="1">
    <citation type="submission" date="2023-01" db="EMBL/GenBank/DDBJ databases">
        <title>Analysis of 21 Apiospora genomes using comparative genomics revels a genus with tremendous synthesis potential of carbohydrate active enzymes and secondary metabolites.</title>
        <authorList>
            <person name="Sorensen T."/>
        </authorList>
    </citation>
    <scope>NUCLEOTIDE SEQUENCE [LARGE SCALE GENOMIC DNA]</scope>
    <source>
        <strain evidence="1 2">CBS 24483</strain>
    </source>
</reference>
<sequence>MTVQRIPELVDGLEQLSSAPYWTRLWTIQEVALSKNCLVYLGNAEPLEMWGFQLYLRDLESHIDAEWERLGLEKDPEALDPMHRSRESPSTALSLHFPGSAVFLDHYMLYLLMTKKARNPHDMVFACRDIFPDSFGKIVVDYHRDMSDILRELSVWLISSMSDLGKFLDLVSTCTPVPGAPSWTLNLQCNSPPEAYKYRYERATFGAKYVFRDSTPEVLPDGKTLSLGGHIVDHVDAISDEFPDYSPLGQKQWHNDAHRLLKVWESACHTSKSLRSTFEEALEDILFPTCISSANSEEGLRALRAFRGWMEDPSTSSFRLDTGDVLLKSHAEGLMSRSVSPALSNNCLFTATGGRMGLGKMIRHGDAIALISGFQLPVILRPVPETARYTLGQPAVLKGFMPGDDWPTQNWSESKKVEVS</sequence>
<dbReference type="PANTHER" id="PTHR24148">
    <property type="entry name" value="ANKYRIN REPEAT DOMAIN-CONTAINING PROTEIN 39 HOMOLOG-RELATED"/>
    <property type="match status" value="1"/>
</dbReference>
<evidence type="ECO:0000313" key="2">
    <source>
        <dbReference type="Proteomes" id="UP001391051"/>
    </source>
</evidence>
<comment type="caution">
    <text evidence="1">The sequence shown here is derived from an EMBL/GenBank/DDBJ whole genome shotgun (WGS) entry which is preliminary data.</text>
</comment>
<evidence type="ECO:0000313" key="1">
    <source>
        <dbReference type="EMBL" id="KAK7959559.1"/>
    </source>
</evidence>
<evidence type="ECO:0008006" key="3">
    <source>
        <dbReference type="Google" id="ProtNLM"/>
    </source>
</evidence>
<name>A0ABR1QP48_9PEZI</name>
<accession>A0ABR1QP48</accession>
<dbReference type="GeneID" id="92073697"/>
<dbReference type="RefSeq" id="XP_066703262.1">
    <property type="nucleotide sequence ID" value="XM_066840635.1"/>
</dbReference>
<dbReference type="Proteomes" id="UP001391051">
    <property type="component" value="Unassembled WGS sequence"/>
</dbReference>
<keyword evidence="2" id="KW-1185">Reference proteome</keyword>
<dbReference type="EMBL" id="JAQQWE010000003">
    <property type="protein sequence ID" value="KAK7959559.1"/>
    <property type="molecule type" value="Genomic_DNA"/>
</dbReference>
<gene>
    <name evidence="1" type="ORF">PG986_004413</name>
</gene>